<feature type="transmembrane region" description="Helical" evidence="1">
    <location>
        <begin position="116"/>
        <end position="136"/>
    </location>
</feature>
<reference evidence="3" key="1">
    <citation type="submission" date="2021-09" db="EMBL/GenBank/DDBJ databases">
        <authorList>
            <consortium name="AG Swart"/>
            <person name="Singh M."/>
            <person name="Singh A."/>
            <person name="Seah K."/>
            <person name="Emmerich C."/>
        </authorList>
    </citation>
    <scope>NUCLEOTIDE SEQUENCE</scope>
    <source>
        <strain evidence="3">ATCC30299</strain>
    </source>
</reference>
<organism evidence="3 4">
    <name type="scientific">Blepharisma stoltei</name>
    <dbReference type="NCBI Taxonomy" id="1481888"/>
    <lineage>
        <taxon>Eukaryota</taxon>
        <taxon>Sar</taxon>
        <taxon>Alveolata</taxon>
        <taxon>Ciliophora</taxon>
        <taxon>Postciliodesmatophora</taxon>
        <taxon>Heterotrichea</taxon>
        <taxon>Heterotrichida</taxon>
        <taxon>Blepharismidae</taxon>
        <taxon>Blepharisma</taxon>
    </lineage>
</organism>
<accession>A0AAU9JCM1</accession>
<comment type="caution">
    <text evidence="3">The sequence shown here is derived from an EMBL/GenBank/DDBJ whole genome shotgun (WGS) entry which is preliminary data.</text>
</comment>
<gene>
    <name evidence="3" type="ORF">BSTOLATCC_MIC35030</name>
</gene>
<dbReference type="InterPro" id="IPR008637">
    <property type="entry name" value="HR_lesion"/>
</dbReference>
<evidence type="ECO:0000256" key="2">
    <source>
        <dbReference type="SAM" id="SignalP"/>
    </source>
</evidence>
<keyword evidence="2" id="KW-0732">Signal</keyword>
<name>A0AAU9JCM1_9CILI</name>
<keyword evidence="1" id="KW-0812">Transmembrane</keyword>
<feature type="signal peptide" evidence="2">
    <location>
        <begin position="1"/>
        <end position="21"/>
    </location>
</feature>
<keyword evidence="1" id="KW-0472">Membrane</keyword>
<proteinExistence type="predicted"/>
<evidence type="ECO:0000313" key="3">
    <source>
        <dbReference type="EMBL" id="CAG9324008.1"/>
    </source>
</evidence>
<evidence type="ECO:0008006" key="5">
    <source>
        <dbReference type="Google" id="ProtNLM"/>
    </source>
</evidence>
<keyword evidence="1" id="KW-1133">Transmembrane helix</keyword>
<keyword evidence="4" id="KW-1185">Reference proteome</keyword>
<feature type="transmembrane region" description="Helical" evidence="1">
    <location>
        <begin position="90"/>
        <end position="110"/>
    </location>
</feature>
<evidence type="ECO:0000313" key="4">
    <source>
        <dbReference type="Proteomes" id="UP001162131"/>
    </source>
</evidence>
<dbReference type="Pfam" id="PF05514">
    <property type="entry name" value="HR_lesion"/>
    <property type="match status" value="1"/>
</dbReference>
<dbReference type="AlphaFoldDB" id="A0AAU9JCM1"/>
<evidence type="ECO:0000256" key="1">
    <source>
        <dbReference type="SAM" id="Phobius"/>
    </source>
</evidence>
<dbReference type="EMBL" id="CAJZBQ010000035">
    <property type="protein sequence ID" value="CAG9324008.1"/>
    <property type="molecule type" value="Genomic_DNA"/>
</dbReference>
<sequence length="146" mass="16236">MAFKSLFGRFLVAMFFFMSAAMKFTEPASHEAMLLGSYTSLYKEFFALSGFNLPISPALLGLQVHALIQLTAALMVLGGILFVSNVRIGAYLLSLLLLSFNVVIHNPWLYTGAERNINIVQNLLNFGWIAGLLLICGEKEEKEKKE</sequence>
<dbReference type="Proteomes" id="UP001162131">
    <property type="component" value="Unassembled WGS sequence"/>
</dbReference>
<protein>
    <recommendedName>
        <fullName evidence="5">DoxX family protein</fullName>
    </recommendedName>
</protein>
<feature type="chain" id="PRO_5043314159" description="DoxX family protein" evidence="2">
    <location>
        <begin position="22"/>
        <end position="146"/>
    </location>
</feature>
<feature type="transmembrane region" description="Helical" evidence="1">
    <location>
        <begin position="62"/>
        <end position="83"/>
    </location>
</feature>